<reference evidence="7 8" key="1">
    <citation type="submission" date="2018-01" db="EMBL/GenBank/DDBJ databases">
        <title>Draft genome sequence of Jishengella endophytica.</title>
        <authorList>
            <person name="Sahin N."/>
            <person name="Ay H."/>
            <person name="Saygin H."/>
        </authorList>
    </citation>
    <scope>NUCLEOTIDE SEQUENCE [LARGE SCALE GENOMIC DNA]</scope>
    <source>
        <strain evidence="7 8">DSM 45430</strain>
    </source>
</reference>
<organism evidence="7 8">
    <name type="scientific">Micromonospora endophytica</name>
    <dbReference type="NCBI Taxonomy" id="515350"/>
    <lineage>
        <taxon>Bacteria</taxon>
        <taxon>Bacillati</taxon>
        <taxon>Actinomycetota</taxon>
        <taxon>Actinomycetes</taxon>
        <taxon>Micromonosporales</taxon>
        <taxon>Micromonosporaceae</taxon>
        <taxon>Micromonospora</taxon>
    </lineage>
</organism>
<evidence type="ECO:0000256" key="5">
    <source>
        <dbReference type="PROSITE-ProRule" id="PRU00335"/>
    </source>
</evidence>
<dbReference type="InterPro" id="IPR039538">
    <property type="entry name" value="BetI_C"/>
</dbReference>
<evidence type="ECO:0000313" key="8">
    <source>
        <dbReference type="Proteomes" id="UP000248627"/>
    </source>
</evidence>
<comment type="caution">
    <text evidence="7">The sequence shown here is derived from an EMBL/GenBank/DDBJ whole genome shotgun (WGS) entry which is preliminary data.</text>
</comment>
<dbReference type="RefSeq" id="WP_111245884.1">
    <property type="nucleotide sequence ID" value="NZ_AP023358.1"/>
</dbReference>
<keyword evidence="4" id="KW-0804">Transcription</keyword>
<gene>
    <name evidence="7" type="ORF">C1I93_25805</name>
</gene>
<evidence type="ECO:0000259" key="6">
    <source>
        <dbReference type="PROSITE" id="PS50977"/>
    </source>
</evidence>
<keyword evidence="1" id="KW-0678">Repressor</keyword>
<keyword evidence="8" id="KW-1185">Reference proteome</keyword>
<dbReference type="Pfam" id="PF13977">
    <property type="entry name" value="TetR_C_6"/>
    <property type="match status" value="1"/>
</dbReference>
<proteinExistence type="predicted"/>
<evidence type="ECO:0000256" key="4">
    <source>
        <dbReference type="ARBA" id="ARBA00023163"/>
    </source>
</evidence>
<keyword evidence="3 5" id="KW-0238">DNA-binding</keyword>
<feature type="domain" description="HTH tetR-type" evidence="6">
    <location>
        <begin position="8"/>
        <end position="68"/>
    </location>
</feature>
<dbReference type="SUPFAM" id="SSF46689">
    <property type="entry name" value="Homeodomain-like"/>
    <property type="match status" value="1"/>
</dbReference>
<evidence type="ECO:0000313" key="7">
    <source>
        <dbReference type="EMBL" id="PZF87797.1"/>
    </source>
</evidence>
<dbReference type="SUPFAM" id="SSF48498">
    <property type="entry name" value="Tetracyclin repressor-like, C-terminal domain"/>
    <property type="match status" value="1"/>
</dbReference>
<dbReference type="InterPro" id="IPR036271">
    <property type="entry name" value="Tet_transcr_reg_TetR-rel_C_sf"/>
</dbReference>
<evidence type="ECO:0000256" key="1">
    <source>
        <dbReference type="ARBA" id="ARBA00022491"/>
    </source>
</evidence>
<keyword evidence="2" id="KW-0805">Transcription regulation</keyword>
<name>A0A2W2CI26_9ACTN</name>
<protein>
    <submittedName>
        <fullName evidence="7">TetR family transcriptional regulator</fullName>
    </submittedName>
</protein>
<dbReference type="InterPro" id="IPR009057">
    <property type="entry name" value="Homeodomain-like_sf"/>
</dbReference>
<sequence length="200" mass="21297">MPKVVDHEERRRRLGAAACAVLSRTGAAGTTVRAVAGEAGMPLATAQHYLPTRELMVRAAMAHLVERVVDRARAIRTGPTALDTLRLAVLELVPLDAERIFEARIWLVLTAESLIDERIAAVLRDNAVELRGNLERLVTQARADGSIAVDADVPAVASGLATLLDGLTVRLLSTALTPAEARAEIDNHFARLAAVSGCEG</sequence>
<dbReference type="AlphaFoldDB" id="A0A2W2CI26"/>
<evidence type="ECO:0000256" key="3">
    <source>
        <dbReference type="ARBA" id="ARBA00023125"/>
    </source>
</evidence>
<dbReference type="EMBL" id="POTX01000256">
    <property type="protein sequence ID" value="PZF87797.1"/>
    <property type="molecule type" value="Genomic_DNA"/>
</dbReference>
<dbReference type="Proteomes" id="UP000248627">
    <property type="component" value="Unassembled WGS sequence"/>
</dbReference>
<dbReference type="InterPro" id="IPR001647">
    <property type="entry name" value="HTH_TetR"/>
</dbReference>
<dbReference type="Gene3D" id="1.10.357.10">
    <property type="entry name" value="Tetracycline Repressor, domain 2"/>
    <property type="match status" value="1"/>
</dbReference>
<feature type="DNA-binding region" description="H-T-H motif" evidence="5">
    <location>
        <begin position="31"/>
        <end position="50"/>
    </location>
</feature>
<dbReference type="PROSITE" id="PS50977">
    <property type="entry name" value="HTH_TETR_2"/>
    <property type="match status" value="1"/>
</dbReference>
<evidence type="ECO:0000256" key="2">
    <source>
        <dbReference type="ARBA" id="ARBA00023015"/>
    </source>
</evidence>
<dbReference type="OrthoDB" id="9816296at2"/>
<accession>A0A2W2CI26</accession>
<dbReference type="GO" id="GO:0003677">
    <property type="term" value="F:DNA binding"/>
    <property type="evidence" value="ECO:0007669"/>
    <property type="project" value="UniProtKB-UniRule"/>
</dbReference>